<dbReference type="OrthoDB" id="4457531at2759"/>
<evidence type="ECO:0000313" key="1">
    <source>
        <dbReference type="EMBL" id="KAF2656902.1"/>
    </source>
</evidence>
<dbReference type="AlphaFoldDB" id="A0A6A6TB81"/>
<name>A0A6A6TB81_9PLEO</name>
<evidence type="ECO:0008006" key="3">
    <source>
        <dbReference type="Google" id="ProtNLM"/>
    </source>
</evidence>
<accession>A0A6A6TB81</accession>
<dbReference type="EMBL" id="MU004331">
    <property type="protein sequence ID" value="KAF2656902.1"/>
    <property type="molecule type" value="Genomic_DNA"/>
</dbReference>
<protein>
    <recommendedName>
        <fullName evidence="3">MACPF domain-containing protein</fullName>
    </recommendedName>
</protein>
<dbReference type="Proteomes" id="UP000799324">
    <property type="component" value="Unassembled WGS sequence"/>
</dbReference>
<organism evidence="1 2">
    <name type="scientific">Lophiostoma macrostomum CBS 122681</name>
    <dbReference type="NCBI Taxonomy" id="1314788"/>
    <lineage>
        <taxon>Eukaryota</taxon>
        <taxon>Fungi</taxon>
        <taxon>Dikarya</taxon>
        <taxon>Ascomycota</taxon>
        <taxon>Pezizomycotina</taxon>
        <taxon>Dothideomycetes</taxon>
        <taxon>Pleosporomycetidae</taxon>
        <taxon>Pleosporales</taxon>
        <taxon>Lophiostomataceae</taxon>
        <taxon>Lophiostoma</taxon>
    </lineage>
</organism>
<sequence>MAPSTIGHIDDEDFATLNLSGLDENDFQRQARHGLPLVLPWHHESVRLGVGYHSNRQLTKNPWESETPFNLAQLMLQAKILRPEQGTTSSFVLKNTSRAAESNDHLTLGFGVSLAPPIPVVKVSVKGEFDQQVQENSDSEKTSIRASCRAGCIDLEAEPWLINEAIFELRHGEGFEGFCERYGDYYLAGYRLGADTGMLLSSTASSHKEVDKFSITAKAKVLGVGPSKTWENNFQQFREGRSIKLLGYDTLEGRNWKNADSGGDADRELNNWLQGKPRIDAGTLKADAEAIMQQSESLIERVNGVLDTHKVKNGGYLTFKQCEALCEAGVVVELLLRPMSRLRDVLKWRYHDSIV</sequence>
<keyword evidence="2" id="KW-1185">Reference proteome</keyword>
<proteinExistence type="predicted"/>
<reference evidence="1" key="1">
    <citation type="journal article" date="2020" name="Stud. Mycol.">
        <title>101 Dothideomycetes genomes: a test case for predicting lifestyles and emergence of pathogens.</title>
        <authorList>
            <person name="Haridas S."/>
            <person name="Albert R."/>
            <person name="Binder M."/>
            <person name="Bloem J."/>
            <person name="Labutti K."/>
            <person name="Salamov A."/>
            <person name="Andreopoulos B."/>
            <person name="Baker S."/>
            <person name="Barry K."/>
            <person name="Bills G."/>
            <person name="Bluhm B."/>
            <person name="Cannon C."/>
            <person name="Castanera R."/>
            <person name="Culley D."/>
            <person name="Daum C."/>
            <person name="Ezra D."/>
            <person name="Gonzalez J."/>
            <person name="Henrissat B."/>
            <person name="Kuo A."/>
            <person name="Liang C."/>
            <person name="Lipzen A."/>
            <person name="Lutzoni F."/>
            <person name="Magnuson J."/>
            <person name="Mondo S."/>
            <person name="Nolan M."/>
            <person name="Ohm R."/>
            <person name="Pangilinan J."/>
            <person name="Park H.-J."/>
            <person name="Ramirez L."/>
            <person name="Alfaro M."/>
            <person name="Sun H."/>
            <person name="Tritt A."/>
            <person name="Yoshinaga Y."/>
            <person name="Zwiers L.-H."/>
            <person name="Turgeon B."/>
            <person name="Goodwin S."/>
            <person name="Spatafora J."/>
            <person name="Crous P."/>
            <person name="Grigoriev I."/>
        </authorList>
    </citation>
    <scope>NUCLEOTIDE SEQUENCE</scope>
    <source>
        <strain evidence="1">CBS 122681</strain>
    </source>
</reference>
<gene>
    <name evidence="1" type="ORF">K491DRAFT_714954</name>
</gene>
<evidence type="ECO:0000313" key="2">
    <source>
        <dbReference type="Proteomes" id="UP000799324"/>
    </source>
</evidence>